<dbReference type="PANTHER" id="PTHR30461">
    <property type="entry name" value="DNA-INVERTASE FROM LAMBDOID PROPHAGE"/>
    <property type="match status" value="1"/>
</dbReference>
<dbReference type="InterPro" id="IPR006119">
    <property type="entry name" value="Resolv_N"/>
</dbReference>
<proteinExistence type="predicted"/>
<evidence type="ECO:0000256" key="4">
    <source>
        <dbReference type="PIRSR" id="PIRSR606118-50"/>
    </source>
</evidence>
<keyword evidence="3" id="KW-0233">DNA recombination</keyword>
<evidence type="ECO:0000256" key="5">
    <source>
        <dbReference type="PROSITE-ProRule" id="PRU10137"/>
    </source>
</evidence>
<evidence type="ECO:0000259" key="6">
    <source>
        <dbReference type="PROSITE" id="PS51736"/>
    </source>
</evidence>
<accession>A0A225DET7</accession>
<dbReference type="EMBL" id="NIDE01000017">
    <property type="protein sequence ID" value="OWK35669.1"/>
    <property type="molecule type" value="Genomic_DNA"/>
</dbReference>
<evidence type="ECO:0000313" key="7">
    <source>
        <dbReference type="EMBL" id="OWK35669.1"/>
    </source>
</evidence>
<dbReference type="PROSITE" id="PS51736">
    <property type="entry name" value="RECOMBINASES_3"/>
    <property type="match status" value="1"/>
</dbReference>
<evidence type="ECO:0000313" key="8">
    <source>
        <dbReference type="Proteomes" id="UP000214646"/>
    </source>
</evidence>
<dbReference type="InterPro" id="IPR050639">
    <property type="entry name" value="SSR_resolvase"/>
</dbReference>
<protein>
    <submittedName>
        <fullName evidence="7">DNA invertase</fullName>
    </submittedName>
</protein>
<dbReference type="SUPFAM" id="SSF53041">
    <property type="entry name" value="Resolvase-like"/>
    <property type="match status" value="1"/>
</dbReference>
<dbReference type="GO" id="GO:0000150">
    <property type="term" value="F:DNA strand exchange activity"/>
    <property type="evidence" value="ECO:0007669"/>
    <property type="project" value="InterPro"/>
</dbReference>
<keyword evidence="2" id="KW-0238">DNA-binding</keyword>
<dbReference type="SMART" id="SM00857">
    <property type="entry name" value="Resolvase"/>
    <property type="match status" value="1"/>
</dbReference>
<reference evidence="8" key="1">
    <citation type="submission" date="2017-06" db="EMBL/GenBank/DDBJ databases">
        <title>Genome analysis of Fimbriiglobus ruber SP5, the first member of the order Planctomycetales with confirmed chitinolytic capability.</title>
        <authorList>
            <person name="Ravin N.V."/>
            <person name="Rakitin A.L."/>
            <person name="Ivanova A.A."/>
            <person name="Beletsky A.V."/>
            <person name="Kulichevskaya I.S."/>
            <person name="Mardanov A.V."/>
            <person name="Dedysh S.N."/>
        </authorList>
    </citation>
    <scope>NUCLEOTIDE SEQUENCE [LARGE SCALE GENOMIC DNA]</scope>
    <source>
        <strain evidence="8">SP5</strain>
    </source>
</reference>
<sequence length="154" mass="17376">MTTSPLRAALYARVSSQQQADANTIASQVEALRERVRSDGLKRDEEFCFRDDGHSGATLLRPALERLRDQAAAGVLDRLYVHSPDQLARSYAYQVLLGRIPPRRDRGRIPEPPDRAAPEEDLLLQVQGMMAEYERAKIAERSRRGKRHAARAGR</sequence>
<dbReference type="InterPro" id="IPR006118">
    <property type="entry name" value="Recombinase_CS"/>
</dbReference>
<dbReference type="Pfam" id="PF00239">
    <property type="entry name" value="Resolvase"/>
    <property type="match status" value="1"/>
</dbReference>
<feature type="domain" description="Resolvase/invertase-type recombinase catalytic" evidence="6">
    <location>
        <begin position="7"/>
        <end position="153"/>
    </location>
</feature>
<dbReference type="AlphaFoldDB" id="A0A225DET7"/>
<comment type="caution">
    <text evidence="7">The sequence shown here is derived from an EMBL/GenBank/DDBJ whole genome shotgun (WGS) entry which is preliminary data.</text>
</comment>
<name>A0A225DET7_9BACT</name>
<keyword evidence="8" id="KW-1185">Reference proteome</keyword>
<gene>
    <name evidence="7" type="ORF">FRUB_08232</name>
</gene>
<dbReference type="GO" id="GO:0003677">
    <property type="term" value="F:DNA binding"/>
    <property type="evidence" value="ECO:0007669"/>
    <property type="project" value="UniProtKB-KW"/>
</dbReference>
<evidence type="ECO:0000256" key="2">
    <source>
        <dbReference type="ARBA" id="ARBA00023125"/>
    </source>
</evidence>
<dbReference type="GO" id="GO:0015074">
    <property type="term" value="P:DNA integration"/>
    <property type="evidence" value="ECO:0007669"/>
    <property type="project" value="UniProtKB-KW"/>
</dbReference>
<dbReference type="Proteomes" id="UP000214646">
    <property type="component" value="Unassembled WGS sequence"/>
</dbReference>
<dbReference type="RefSeq" id="WP_202974129.1">
    <property type="nucleotide sequence ID" value="NZ_NIDE01000017.1"/>
</dbReference>
<dbReference type="InterPro" id="IPR036162">
    <property type="entry name" value="Resolvase-like_N_sf"/>
</dbReference>
<keyword evidence="1" id="KW-0229">DNA integration</keyword>
<dbReference type="CDD" id="cd00338">
    <property type="entry name" value="Ser_Recombinase"/>
    <property type="match status" value="1"/>
</dbReference>
<dbReference type="PROSITE" id="PS00397">
    <property type="entry name" value="RECOMBINASES_1"/>
    <property type="match status" value="1"/>
</dbReference>
<evidence type="ECO:0000256" key="1">
    <source>
        <dbReference type="ARBA" id="ARBA00022908"/>
    </source>
</evidence>
<evidence type="ECO:0000256" key="3">
    <source>
        <dbReference type="ARBA" id="ARBA00023172"/>
    </source>
</evidence>
<organism evidence="7 8">
    <name type="scientific">Fimbriiglobus ruber</name>
    <dbReference type="NCBI Taxonomy" id="1908690"/>
    <lineage>
        <taxon>Bacteria</taxon>
        <taxon>Pseudomonadati</taxon>
        <taxon>Planctomycetota</taxon>
        <taxon>Planctomycetia</taxon>
        <taxon>Gemmatales</taxon>
        <taxon>Gemmataceae</taxon>
        <taxon>Fimbriiglobus</taxon>
    </lineage>
</organism>
<dbReference type="PANTHER" id="PTHR30461:SF23">
    <property type="entry name" value="DNA RECOMBINASE-RELATED"/>
    <property type="match status" value="1"/>
</dbReference>
<dbReference type="Gene3D" id="3.40.50.1390">
    <property type="entry name" value="Resolvase, N-terminal catalytic domain"/>
    <property type="match status" value="1"/>
</dbReference>
<feature type="active site" description="O-(5'-phospho-DNA)-serine intermediate" evidence="4 5">
    <location>
        <position position="15"/>
    </location>
</feature>